<dbReference type="InterPro" id="IPR014026">
    <property type="entry name" value="UDP-Glc/GDP-Man_DH_dimer"/>
</dbReference>
<evidence type="ECO:0000256" key="2">
    <source>
        <dbReference type="PIRNR" id="PIRNR000124"/>
    </source>
</evidence>
<dbReference type="EMBL" id="AYYD01000746">
    <property type="protein sequence ID" value="ETK10413.1"/>
    <property type="molecule type" value="Genomic_DNA"/>
</dbReference>
<comment type="similarity">
    <text evidence="1 2">Belongs to the UDP-glucose/GDP-mannose dehydrogenase family.</text>
</comment>
<dbReference type="Pfam" id="PF03720">
    <property type="entry name" value="UDPG_MGDP_dh_C"/>
    <property type="match status" value="1"/>
</dbReference>
<proteinExistence type="inferred from homology"/>
<dbReference type="PANTHER" id="PTHR43491:SF2">
    <property type="entry name" value="UDP-N-ACETYL-D-MANNOSAMINE DEHYDROGENASE"/>
    <property type="match status" value="1"/>
</dbReference>
<dbReference type="AlphaFoldDB" id="W2CTN6"/>
<feature type="domain" description="UDP-glucose/GDP-mannose dehydrogenase C-terminal" evidence="3">
    <location>
        <begin position="178"/>
        <end position="278"/>
    </location>
</feature>
<dbReference type="PIRSF" id="PIRSF000124">
    <property type="entry name" value="UDPglc_GDPman_dh"/>
    <property type="match status" value="1"/>
</dbReference>
<evidence type="ECO:0000313" key="5">
    <source>
        <dbReference type="Proteomes" id="UP000018874"/>
    </source>
</evidence>
<reference evidence="4 5" key="1">
    <citation type="submission" date="2013-11" db="EMBL/GenBank/DDBJ databases">
        <title>Single cell genomics of uncultured Tannerella BU063 (oral taxon 286).</title>
        <authorList>
            <person name="Beall C.J."/>
            <person name="Campbell A.G."/>
            <person name="Griffen A.L."/>
            <person name="Podar M."/>
            <person name="Leys E.J."/>
        </authorList>
    </citation>
    <scope>NUCLEOTIDE SEQUENCE [LARGE SCALE GENOMIC DNA]</scope>
    <source>
        <strain evidence="4">Cell 6/7/9</strain>
    </source>
</reference>
<name>W2CTN6_9BACT</name>
<dbReference type="PATRIC" id="fig|1411021.3.peg.465"/>
<gene>
    <name evidence="4" type="ORF">T231_04980</name>
</gene>
<dbReference type="GO" id="GO:0016628">
    <property type="term" value="F:oxidoreductase activity, acting on the CH-CH group of donors, NAD or NADP as acceptor"/>
    <property type="evidence" value="ECO:0007669"/>
    <property type="project" value="InterPro"/>
</dbReference>
<dbReference type="PIRSF" id="PIRSF500136">
    <property type="entry name" value="UDP_ManNAc_DH"/>
    <property type="match status" value="1"/>
</dbReference>
<evidence type="ECO:0000256" key="1">
    <source>
        <dbReference type="ARBA" id="ARBA00006601"/>
    </source>
</evidence>
<organism evidence="4 5">
    <name type="scientific">Tannerella sp. oral taxon BU063 isolate Cell 6/7/9</name>
    <dbReference type="NCBI Taxonomy" id="1411021"/>
    <lineage>
        <taxon>Bacteria</taxon>
        <taxon>Pseudomonadati</taxon>
        <taxon>Bacteroidota</taxon>
        <taxon>Bacteroidia</taxon>
        <taxon>Bacteroidales</taxon>
        <taxon>Tannerellaceae</taxon>
        <taxon>Tannerella</taxon>
    </lineage>
</organism>
<dbReference type="SMART" id="SM00984">
    <property type="entry name" value="UDPG_MGDP_dh_C"/>
    <property type="match status" value="1"/>
</dbReference>
<dbReference type="InterPro" id="IPR017476">
    <property type="entry name" value="UDP-Glc/GDP-Man"/>
</dbReference>
<protein>
    <recommendedName>
        <fullName evidence="3">UDP-glucose/GDP-mannose dehydrogenase C-terminal domain-containing protein</fullName>
    </recommendedName>
</protein>
<evidence type="ECO:0000259" key="3">
    <source>
        <dbReference type="SMART" id="SM00984"/>
    </source>
</evidence>
<dbReference type="SUPFAM" id="SSF52413">
    <property type="entry name" value="UDP-glucose/GDP-mannose dehydrogenase C-terminal domain"/>
    <property type="match status" value="1"/>
</dbReference>
<dbReference type="InterPro" id="IPR008927">
    <property type="entry name" value="6-PGluconate_DH-like_C_sf"/>
</dbReference>
<dbReference type="GO" id="GO:0051287">
    <property type="term" value="F:NAD binding"/>
    <property type="evidence" value="ECO:0007669"/>
    <property type="project" value="InterPro"/>
</dbReference>
<sequence>MKFNTDFFAGYSPERINPGDKEYTVEKIKKVTSGSTPHVARIVDDLYNSILVNGTYRASSIRIAEASKIIENTQRDVNIALMNELAKIFNAMGIDTQEIIDAASSKWNFIKFKPGLVGGHCISVDPYYLIEKAKVYGVLPRIMMDARRLNDGMGYYIGGQVLRLMNKRGILVKNAAILILGITFKENCPDIRNTKVIDVYLALHEYTANIMFLDPWADAKTVEQIYKIKIHSRIDPSWYGAFDVIISAVAHEEFKRIDIQSLLKENGIVYDVKGNLDRKVVSARL</sequence>
<dbReference type="SUPFAM" id="SSF48179">
    <property type="entry name" value="6-phosphogluconate dehydrogenase C-terminal domain-like"/>
    <property type="match status" value="1"/>
</dbReference>
<dbReference type="PANTHER" id="PTHR43491">
    <property type="entry name" value="UDP-N-ACETYL-D-MANNOSAMINE DEHYDROGENASE"/>
    <property type="match status" value="1"/>
</dbReference>
<dbReference type="GO" id="GO:0016616">
    <property type="term" value="F:oxidoreductase activity, acting on the CH-OH group of donors, NAD or NADP as acceptor"/>
    <property type="evidence" value="ECO:0007669"/>
    <property type="project" value="InterPro"/>
</dbReference>
<dbReference type="InterPro" id="IPR028359">
    <property type="entry name" value="UDP_ManNAc/GlcNAc_DH"/>
</dbReference>
<evidence type="ECO:0000313" key="4">
    <source>
        <dbReference type="EMBL" id="ETK10413.1"/>
    </source>
</evidence>
<dbReference type="NCBIfam" id="TIGR03026">
    <property type="entry name" value="NDP-sugDHase"/>
    <property type="match status" value="1"/>
</dbReference>
<dbReference type="Gene3D" id="3.40.50.720">
    <property type="entry name" value="NAD(P)-binding Rossmann-like Domain"/>
    <property type="match status" value="2"/>
</dbReference>
<dbReference type="InterPro" id="IPR014027">
    <property type="entry name" value="UDP-Glc/GDP-Man_DH_C"/>
</dbReference>
<dbReference type="GO" id="GO:0000271">
    <property type="term" value="P:polysaccharide biosynthetic process"/>
    <property type="evidence" value="ECO:0007669"/>
    <property type="project" value="InterPro"/>
</dbReference>
<dbReference type="Pfam" id="PF00984">
    <property type="entry name" value="UDPG_MGDP_dh"/>
    <property type="match status" value="1"/>
</dbReference>
<keyword evidence="5" id="KW-1185">Reference proteome</keyword>
<dbReference type="Proteomes" id="UP000018874">
    <property type="component" value="Unassembled WGS sequence"/>
</dbReference>
<comment type="caution">
    <text evidence="4">The sequence shown here is derived from an EMBL/GenBank/DDBJ whole genome shotgun (WGS) entry which is preliminary data.</text>
</comment>
<dbReference type="InterPro" id="IPR036220">
    <property type="entry name" value="UDP-Glc/GDP-Man_DH_C_sf"/>
</dbReference>
<accession>W2CTN6</accession>